<protein>
    <submittedName>
        <fullName evidence="1">Uncharacterized protein</fullName>
    </submittedName>
</protein>
<dbReference type="EMBL" id="CADIKI010000018">
    <property type="protein sequence ID" value="CAB3802929.1"/>
    <property type="molecule type" value="Genomic_DNA"/>
</dbReference>
<gene>
    <name evidence="1" type="ORF">LMG27177_05350</name>
</gene>
<evidence type="ECO:0000313" key="1">
    <source>
        <dbReference type="EMBL" id="CAB3802929.1"/>
    </source>
</evidence>
<organism evidence="1 2">
    <name type="scientific">Paraburkholderia fynbosensis</name>
    <dbReference type="NCBI Taxonomy" id="1200993"/>
    <lineage>
        <taxon>Bacteria</taxon>
        <taxon>Pseudomonadati</taxon>
        <taxon>Pseudomonadota</taxon>
        <taxon>Betaproteobacteria</taxon>
        <taxon>Burkholderiales</taxon>
        <taxon>Burkholderiaceae</taxon>
        <taxon>Paraburkholderia</taxon>
    </lineage>
</organism>
<accession>A0A6J5GQU9</accession>
<reference evidence="1 2" key="1">
    <citation type="submission" date="2020-04" db="EMBL/GenBank/DDBJ databases">
        <authorList>
            <person name="De Canck E."/>
        </authorList>
    </citation>
    <scope>NUCLEOTIDE SEQUENCE [LARGE SCALE GENOMIC DNA]</scope>
    <source>
        <strain evidence="1 2">LMG 27177</strain>
    </source>
</reference>
<sequence length="46" mass="5346">MNKFSGIDLHSVIEATFNWYWLVDELMEDGYQVHLATQRQSGSTRA</sequence>
<evidence type="ECO:0000313" key="2">
    <source>
        <dbReference type="Proteomes" id="UP000494252"/>
    </source>
</evidence>
<dbReference type="Proteomes" id="UP000494252">
    <property type="component" value="Unassembled WGS sequence"/>
</dbReference>
<dbReference type="AlphaFoldDB" id="A0A6J5GQU9"/>
<dbReference type="RefSeq" id="WP_246291177.1">
    <property type="nucleotide sequence ID" value="NZ_CADIKI010000018.1"/>
</dbReference>
<proteinExistence type="predicted"/>
<name>A0A6J5GQU9_9BURK</name>
<keyword evidence="2" id="KW-1185">Reference proteome</keyword>